<name>A0AAV9IVP1_CYACA</name>
<dbReference type="PANTHER" id="PTHR16320:SF1">
    <property type="entry name" value="SPHINGOMYELINASE DDB_G0288017"/>
    <property type="match status" value="1"/>
</dbReference>
<gene>
    <name evidence="6" type="ORF">CDCA_CDCA08G2379</name>
</gene>
<feature type="transmembrane region" description="Helical" evidence="4">
    <location>
        <begin position="115"/>
        <end position="133"/>
    </location>
</feature>
<keyword evidence="7" id="KW-1185">Reference proteome</keyword>
<evidence type="ECO:0000256" key="4">
    <source>
        <dbReference type="SAM" id="Phobius"/>
    </source>
</evidence>
<dbReference type="InterPro" id="IPR038772">
    <property type="entry name" value="Sph/SMPD2-like"/>
</dbReference>
<proteinExistence type="inferred from homology"/>
<dbReference type="PANTHER" id="PTHR16320">
    <property type="entry name" value="SPHINGOMYELINASE FAMILY MEMBER"/>
    <property type="match status" value="1"/>
</dbReference>
<feature type="transmembrane region" description="Helical" evidence="4">
    <location>
        <begin position="145"/>
        <end position="162"/>
    </location>
</feature>
<evidence type="ECO:0000313" key="7">
    <source>
        <dbReference type="Proteomes" id="UP001301350"/>
    </source>
</evidence>
<keyword evidence="3" id="KW-0378">Hydrolase</keyword>
<organism evidence="6 7">
    <name type="scientific">Cyanidium caldarium</name>
    <name type="common">Red alga</name>
    <dbReference type="NCBI Taxonomy" id="2771"/>
    <lineage>
        <taxon>Eukaryota</taxon>
        <taxon>Rhodophyta</taxon>
        <taxon>Bangiophyceae</taxon>
        <taxon>Cyanidiales</taxon>
        <taxon>Cyanidiaceae</taxon>
        <taxon>Cyanidium</taxon>
    </lineage>
</organism>
<evidence type="ECO:0000259" key="5">
    <source>
        <dbReference type="Pfam" id="PF03372"/>
    </source>
</evidence>
<dbReference type="InterPro" id="IPR036691">
    <property type="entry name" value="Endo/exonu/phosph_ase_sf"/>
</dbReference>
<sequence>MHSLFAWSDNRNLYSGVGAARSLVEEDGTSLHAPPTLSGWRLWLLQAQSALCKAGWGRSLTAVLVGGYVLLIVRLYSMRQVRWGTVLGVRTAIVLPFLLVVPPAVYGVVAWHWEAWLGPSGLSAGTTSLYARFSRQRCAPFCRACLAAATVAAALVLLYVVYTQCRRYGDYRRAALRYREYLQSPPQPEKADVPQLPVRLITYNVFVRPPGVAGQHGNDQKDQRLRLLLPRLANYDVVCLQEMFDAFSTRRAALAQAATVLGLRFSTYLPRNLRMYPPRIIDGGVSILSRYPIVTSDYWHYRHVVRGTVDSFVGKGVLYARILLPTREQHTRHRPTFLHVFSTHMQAGDRPGYQPETLHANTRLQQAEEMRDFILRCIADDEGNGAVAITGDFNINARISRDDGHESQWYRQLMQRLQAPSKGDDGVHRSLHLADLLRQSFGEHPITDDAKCIDYLLFDARDSGIRAAVHGPNAVRIEPFHVPQDEMGPDTTIRYDGLSDHDAVIGTLWHTL</sequence>
<keyword evidence="4" id="KW-0472">Membrane</keyword>
<dbReference type="Proteomes" id="UP001301350">
    <property type="component" value="Unassembled WGS sequence"/>
</dbReference>
<comment type="similarity">
    <text evidence="1">Belongs to the neutral sphingomyelinase family.</text>
</comment>
<feature type="transmembrane region" description="Helical" evidence="4">
    <location>
        <begin position="55"/>
        <end position="75"/>
    </location>
</feature>
<dbReference type="GO" id="GO:0005576">
    <property type="term" value="C:extracellular region"/>
    <property type="evidence" value="ECO:0007669"/>
    <property type="project" value="InterPro"/>
</dbReference>
<keyword evidence="4" id="KW-0812">Transmembrane</keyword>
<evidence type="ECO:0000256" key="1">
    <source>
        <dbReference type="ARBA" id="ARBA00006335"/>
    </source>
</evidence>
<dbReference type="InterPro" id="IPR005135">
    <property type="entry name" value="Endo/exonuclease/phosphatase"/>
</dbReference>
<accession>A0AAV9IVP1</accession>
<dbReference type="Pfam" id="PF03372">
    <property type="entry name" value="Exo_endo_phos"/>
    <property type="match status" value="1"/>
</dbReference>
<dbReference type="Gene3D" id="3.60.10.10">
    <property type="entry name" value="Endonuclease/exonuclease/phosphatase"/>
    <property type="match status" value="1"/>
</dbReference>
<feature type="domain" description="Endonuclease/exonuclease/phosphatase" evidence="5">
    <location>
        <begin position="202"/>
        <end position="501"/>
    </location>
</feature>
<evidence type="ECO:0000256" key="2">
    <source>
        <dbReference type="ARBA" id="ARBA00012369"/>
    </source>
</evidence>
<comment type="caution">
    <text evidence="6">The sequence shown here is derived from an EMBL/GenBank/DDBJ whole genome shotgun (WGS) entry which is preliminary data.</text>
</comment>
<dbReference type="InterPro" id="IPR017766">
    <property type="entry name" value="Sphingomyelinase/PLipase_C"/>
</dbReference>
<dbReference type="GO" id="GO:0004767">
    <property type="term" value="F:sphingomyelin phosphodiesterase activity"/>
    <property type="evidence" value="ECO:0007669"/>
    <property type="project" value="UniProtKB-EC"/>
</dbReference>
<reference evidence="6 7" key="1">
    <citation type="submission" date="2022-07" db="EMBL/GenBank/DDBJ databases">
        <title>Genome-wide signatures of adaptation to extreme environments.</title>
        <authorList>
            <person name="Cho C.H."/>
            <person name="Yoon H.S."/>
        </authorList>
    </citation>
    <scope>NUCLEOTIDE SEQUENCE [LARGE SCALE GENOMIC DNA]</scope>
    <source>
        <strain evidence="6 7">DBV 063 E5</strain>
    </source>
</reference>
<dbReference type="AlphaFoldDB" id="A0AAV9IVP1"/>
<dbReference type="EMBL" id="JANCYW010000008">
    <property type="protein sequence ID" value="KAK4536354.1"/>
    <property type="molecule type" value="Genomic_DNA"/>
</dbReference>
<dbReference type="EC" id="3.1.4.12" evidence="2"/>
<protein>
    <recommendedName>
        <fullName evidence="2">sphingomyelin phosphodiesterase</fullName>
        <ecNumber evidence="2">3.1.4.12</ecNumber>
    </recommendedName>
</protein>
<feature type="transmembrane region" description="Helical" evidence="4">
    <location>
        <begin position="87"/>
        <end position="109"/>
    </location>
</feature>
<dbReference type="CDD" id="cd09078">
    <property type="entry name" value="nSMase"/>
    <property type="match status" value="1"/>
</dbReference>
<keyword evidence="4" id="KW-1133">Transmembrane helix</keyword>
<dbReference type="SUPFAM" id="SSF56219">
    <property type="entry name" value="DNase I-like"/>
    <property type="match status" value="1"/>
</dbReference>
<evidence type="ECO:0000256" key="3">
    <source>
        <dbReference type="ARBA" id="ARBA00022801"/>
    </source>
</evidence>
<evidence type="ECO:0000313" key="6">
    <source>
        <dbReference type="EMBL" id="KAK4536354.1"/>
    </source>
</evidence>
<dbReference type="GO" id="GO:0005737">
    <property type="term" value="C:cytoplasm"/>
    <property type="evidence" value="ECO:0007669"/>
    <property type="project" value="TreeGrafter"/>
</dbReference>